<evidence type="ECO:0000313" key="2">
    <source>
        <dbReference type="Proteomes" id="UP000243096"/>
    </source>
</evidence>
<dbReference type="Proteomes" id="UP000243096">
    <property type="component" value="Unassembled WGS sequence"/>
</dbReference>
<keyword evidence="2" id="KW-1185">Reference proteome</keyword>
<accession>A0A2P5K7T4</accession>
<dbReference type="EMBL" id="PRDW01000013">
    <property type="protein sequence ID" value="PPB82781.1"/>
    <property type="molecule type" value="Genomic_DNA"/>
</dbReference>
<sequence length="92" mass="10216">MGLLDRWAAGAASVGDLQPAWRERGCIGFGHGNRCEALERVAHLPSWRSERRGYSRNCGHPYQSTIADFLFARDPYPCLSNKVGAWSTGAFM</sequence>
<comment type="caution">
    <text evidence="1">The sequence shown here is derived from an EMBL/GenBank/DDBJ whole genome shotgun (WGS) entry which is preliminary data.</text>
</comment>
<dbReference type="AlphaFoldDB" id="A0A2P5K7T4"/>
<evidence type="ECO:0000313" key="1">
    <source>
        <dbReference type="EMBL" id="PPB82781.1"/>
    </source>
</evidence>
<protein>
    <submittedName>
        <fullName evidence="1">Uncharacterized protein</fullName>
    </submittedName>
</protein>
<proteinExistence type="predicted"/>
<organism evidence="1 2">
    <name type="scientific">Mycetohabitans endofungorum</name>
    <dbReference type="NCBI Taxonomy" id="417203"/>
    <lineage>
        <taxon>Bacteria</taxon>
        <taxon>Pseudomonadati</taxon>
        <taxon>Pseudomonadota</taxon>
        <taxon>Betaproteobacteria</taxon>
        <taxon>Burkholderiales</taxon>
        <taxon>Burkholderiaceae</taxon>
        <taxon>Mycetohabitans</taxon>
    </lineage>
</organism>
<gene>
    <name evidence="1" type="ORF">B0O95_11351</name>
</gene>
<name>A0A2P5K7T4_9BURK</name>
<reference evidence="1 2" key="1">
    <citation type="submission" date="2018-01" db="EMBL/GenBank/DDBJ databases">
        <title>Genomic Encyclopedia of Type Strains, Phase III (KMG-III): the genomes of soil and plant-associated and newly described type strains.</title>
        <authorList>
            <person name="Whitman W."/>
        </authorList>
    </citation>
    <scope>NUCLEOTIDE SEQUENCE [LARGE SCALE GENOMIC DNA]</scope>
    <source>
        <strain evidence="1 2">HKI456</strain>
    </source>
</reference>